<evidence type="ECO:0000313" key="1">
    <source>
        <dbReference type="EMBL" id="EOD30375.1"/>
    </source>
</evidence>
<feature type="non-terminal residue" evidence="1">
    <location>
        <position position="1"/>
    </location>
</feature>
<reference evidence="1" key="1">
    <citation type="submission" date="2012-07" db="EMBL/GenBank/DDBJ databases">
        <title>Genome variability drives Emilianias global distribution.</title>
        <authorList>
            <consortium name="DOE Joint Genome Institute"/>
            <person name="Read B."/>
            <person name="Kegel J."/>
            <person name="Klute M."/>
            <person name="Kuo A."/>
            <person name="Lefebvre S.C."/>
            <person name="Maumus F."/>
            <person name="Mayer C."/>
            <person name="Miller J."/>
            <person name="Allen A."/>
            <person name="Bidle K."/>
            <person name="Borodovsky M."/>
            <person name="Bowler C."/>
            <person name="Brownlee C."/>
            <person name="Claverie J.-M."/>
            <person name="Cock M."/>
            <person name="De Vargas C."/>
            <person name="Elias M."/>
            <person name="Frickenhaus S."/>
            <person name="Gladyshev V.N."/>
            <person name="Gonzalez K."/>
            <person name="Guda C."/>
            <person name="Hadaegh A."/>
            <person name="Herman E."/>
            <person name="Iglesias-Rodriguez D."/>
            <person name="Jones B."/>
            <person name="Lawson T."/>
            <person name="Leese F."/>
            <person name="Lin Y.-C."/>
            <person name="Lindquist E."/>
            <person name="Lobanov A."/>
            <person name="Lucas S."/>
            <person name="Malik S.-H.B."/>
            <person name="Marsh M.E."/>
            <person name="Mock T."/>
            <person name="Monier A."/>
            <person name="Moreau H."/>
            <person name="Mueller-Roeber B."/>
            <person name="Napier J."/>
            <person name="Ogata H."/>
            <person name="Parker M."/>
            <person name="Probert I."/>
            <person name="Quesneville H."/>
            <person name="Raines C."/>
            <person name="Rensing S."/>
            <person name="Riano-Pachon D.M."/>
            <person name="Richier S."/>
            <person name="Rokitta S."/>
            <person name="Salamov A."/>
            <person name="Sarno A.F."/>
            <person name="Schmutz J."/>
            <person name="Schroeder D."/>
            <person name="Shiraiwa Y."/>
            <person name="Soanes D.M."/>
            <person name="Valentin K."/>
            <person name="Van Der Giezen M."/>
            <person name="Van Der Peer Y."/>
            <person name="Vardi A."/>
            <person name="Verret F."/>
            <person name="Von Dassow P."/>
            <person name="Wheeler G."/>
            <person name="Williams B."/>
            <person name="Wilson W."/>
            <person name="Wolfe G."/>
            <person name="Wurch L.L."/>
            <person name="Young J."/>
            <person name="Dacks J.B."/>
            <person name="Delwiche C.F."/>
            <person name="Dyhrman S."/>
            <person name="Glockner G."/>
            <person name="John U."/>
            <person name="Richards T."/>
            <person name="Worden A.Z."/>
            <person name="Zhang X."/>
            <person name="Grigoriev I.V."/>
        </authorList>
    </citation>
    <scope>NUCLEOTIDE SEQUENCE</scope>
    <source>
        <strain evidence="1">CCMP1516</strain>
    </source>
</reference>
<proteinExistence type="predicted"/>
<dbReference type="EMBL" id="KB864710">
    <property type="protein sequence ID" value="EOD30375.1"/>
    <property type="molecule type" value="Genomic_DNA"/>
</dbReference>
<protein>
    <submittedName>
        <fullName evidence="1">Uncharacterized protein</fullName>
    </submittedName>
</protein>
<name>R1EUU6_EMIHU</name>
<sequence>QPAALTAADHKGCPLLAALDKPLVAALRSGAIKLLRAEFLRADGSEAVLPKLLRRQELERMEKERRIRIFLTPKEAVAALRSLSREVAGLTYGWASPDHPDVTGEYLANVRRFLRHPLGEHVTALFWDFSSLPQKPRTAAEDDFFYQALKVMGDVYASLFGTIVIRHRSVPARPAELDGEVVILVEKGGGLDGAGAEAELRSALGAFENPRYEEGRWRVRFPTHAAAEEAVEAASAAGALPGAIAVFLFYNSRPYLARG</sequence>
<dbReference type="RefSeq" id="XP_005782804.1">
    <property type="nucleotide sequence ID" value="XM_005782747.1"/>
</dbReference>
<organism evidence="1">
    <name type="scientific">Emiliania huxleyi</name>
    <name type="common">Coccolithophore</name>
    <name type="synonym">Pontosphaera huxleyi</name>
    <dbReference type="NCBI Taxonomy" id="2903"/>
    <lineage>
        <taxon>Eukaryota</taxon>
        <taxon>Haptista</taxon>
        <taxon>Haptophyta</taxon>
        <taxon>Prymnesiophyceae</taxon>
        <taxon>Isochrysidales</taxon>
        <taxon>Noelaerhabdaceae</taxon>
        <taxon>Emiliania</taxon>
    </lineage>
</organism>
<dbReference type="GeneID" id="17275651"/>
<feature type="non-terminal residue" evidence="1">
    <location>
        <position position="259"/>
    </location>
</feature>
<accession>R1EUU6</accession>
<dbReference type="AlphaFoldDB" id="R1EUU6"/>
<gene>
    <name evidence="1" type="ORF">EMIHUDRAFT_123145</name>
</gene>
<dbReference type="HOGENOM" id="CLU_073473_0_0_1"/>
<dbReference type="KEGG" id="ehx:EMIHUDRAFT_123145"/>